<dbReference type="Proteomes" id="UP000095283">
    <property type="component" value="Unplaced"/>
</dbReference>
<name>A0A1I7WNC8_HETBA</name>
<reference evidence="2" key="1">
    <citation type="submission" date="2016-11" db="UniProtKB">
        <authorList>
            <consortium name="WormBaseParasite"/>
        </authorList>
    </citation>
    <scope>IDENTIFICATION</scope>
</reference>
<evidence type="ECO:0000313" key="2">
    <source>
        <dbReference type="WBParaSite" id="Hba_06646"/>
    </source>
</evidence>
<sequence length="77" mass="9173">MHLDGNFGRIRRIRIYAQFFFSASPISRQQKLNQRKVRIPKTVYVFEFSSFLGLQKPFESHSQRVAGHDQSYLPERE</sequence>
<evidence type="ECO:0000313" key="1">
    <source>
        <dbReference type="Proteomes" id="UP000095283"/>
    </source>
</evidence>
<organism evidence="1 2">
    <name type="scientific">Heterorhabditis bacteriophora</name>
    <name type="common">Entomopathogenic nematode worm</name>
    <dbReference type="NCBI Taxonomy" id="37862"/>
    <lineage>
        <taxon>Eukaryota</taxon>
        <taxon>Metazoa</taxon>
        <taxon>Ecdysozoa</taxon>
        <taxon>Nematoda</taxon>
        <taxon>Chromadorea</taxon>
        <taxon>Rhabditida</taxon>
        <taxon>Rhabditina</taxon>
        <taxon>Rhabditomorpha</taxon>
        <taxon>Strongyloidea</taxon>
        <taxon>Heterorhabditidae</taxon>
        <taxon>Heterorhabditis</taxon>
    </lineage>
</organism>
<keyword evidence="1" id="KW-1185">Reference proteome</keyword>
<proteinExistence type="predicted"/>
<protein>
    <submittedName>
        <fullName evidence="2">Uncharacterized protein</fullName>
    </submittedName>
</protein>
<dbReference type="WBParaSite" id="Hba_06646">
    <property type="protein sequence ID" value="Hba_06646"/>
    <property type="gene ID" value="Hba_06646"/>
</dbReference>
<accession>A0A1I7WNC8</accession>
<dbReference type="AlphaFoldDB" id="A0A1I7WNC8"/>